<feature type="transmembrane region" description="Helical" evidence="1">
    <location>
        <begin position="195"/>
        <end position="218"/>
    </location>
</feature>
<evidence type="ECO:0000313" key="3">
    <source>
        <dbReference type="Proteomes" id="UP000799772"/>
    </source>
</evidence>
<reference evidence="2" key="1">
    <citation type="journal article" date="2020" name="Stud. Mycol.">
        <title>101 Dothideomycetes genomes: a test case for predicting lifestyles and emergence of pathogens.</title>
        <authorList>
            <person name="Haridas S."/>
            <person name="Albert R."/>
            <person name="Binder M."/>
            <person name="Bloem J."/>
            <person name="Labutti K."/>
            <person name="Salamov A."/>
            <person name="Andreopoulos B."/>
            <person name="Baker S."/>
            <person name="Barry K."/>
            <person name="Bills G."/>
            <person name="Bluhm B."/>
            <person name="Cannon C."/>
            <person name="Castanera R."/>
            <person name="Culley D."/>
            <person name="Daum C."/>
            <person name="Ezra D."/>
            <person name="Gonzalez J."/>
            <person name="Henrissat B."/>
            <person name="Kuo A."/>
            <person name="Liang C."/>
            <person name="Lipzen A."/>
            <person name="Lutzoni F."/>
            <person name="Magnuson J."/>
            <person name="Mondo S."/>
            <person name="Nolan M."/>
            <person name="Ohm R."/>
            <person name="Pangilinan J."/>
            <person name="Park H.-J."/>
            <person name="Ramirez L."/>
            <person name="Alfaro M."/>
            <person name="Sun H."/>
            <person name="Tritt A."/>
            <person name="Yoshinaga Y."/>
            <person name="Zwiers L.-H."/>
            <person name="Turgeon B."/>
            <person name="Goodwin S."/>
            <person name="Spatafora J."/>
            <person name="Crous P."/>
            <person name="Grigoriev I."/>
        </authorList>
    </citation>
    <scope>NUCLEOTIDE SEQUENCE</scope>
    <source>
        <strain evidence="2">CBS 133067</strain>
    </source>
</reference>
<dbReference type="PANTHER" id="PTHR35043">
    <property type="entry name" value="TRANSCRIPTION FACTOR DOMAIN-CONTAINING PROTEIN"/>
    <property type="match status" value="1"/>
</dbReference>
<gene>
    <name evidence="2" type="ORF">NA57DRAFT_50221</name>
</gene>
<keyword evidence="3" id="KW-1185">Reference proteome</keyword>
<evidence type="ECO:0000256" key="1">
    <source>
        <dbReference type="SAM" id="Phobius"/>
    </source>
</evidence>
<feature type="transmembrane region" description="Helical" evidence="1">
    <location>
        <begin position="30"/>
        <end position="52"/>
    </location>
</feature>
<dbReference type="PANTHER" id="PTHR35043:SF8">
    <property type="entry name" value="DUF4220 DOMAIN-CONTAINING PROTEIN"/>
    <property type="match status" value="1"/>
</dbReference>
<accession>A0A9P4M2N3</accession>
<sequence length="462" mass="52825">MNSTTLNTTVQHGGTRGWVPQSNDRGTLDILTSCAITTFLCIWTCACVNVPAPGKGSRDIIQDRWHMFCLGILGPEFVLMSAIGQYCCAKTATQKFRTVKKSQPTDDWTMRHSYFADMGGVHVKFDGCNAFPVNAEQLHYLVAKEYLQYPSHLTLDVIKDKNKRDGLSRLLYRIISSVQMFWFTLNTIARPTQRLAVTTLELTTLGYIFCALGTLCFWRNKPMDILYPVTLQCESELKKIVSEFPGASLEEYHLTPLECISRKEWIGSQLWVYYVNILRRMRVVIIRPRVKPVLTRPMVFLMLLLSFSYTGIFVAGWNLYYPSNVERLLWRISTLGTLVVVVIGAIFEASYMFLRPNQISEEVDVPRDIEQTKQPGAPARPSKEKKLSTLKRLLSKTRNNSPDQDPALEIPLHALLFTTPLCALYTIFRIYILIEDIISLRRLPVSAFVSVDWSMYIPHINI</sequence>
<feature type="transmembrane region" description="Helical" evidence="1">
    <location>
        <begin position="410"/>
        <end position="432"/>
    </location>
</feature>
<proteinExistence type="predicted"/>
<name>A0A9P4M2N3_9PEZI</name>
<dbReference type="OrthoDB" id="9451547at2759"/>
<organism evidence="2 3">
    <name type="scientific">Rhizodiscina lignyota</name>
    <dbReference type="NCBI Taxonomy" id="1504668"/>
    <lineage>
        <taxon>Eukaryota</taxon>
        <taxon>Fungi</taxon>
        <taxon>Dikarya</taxon>
        <taxon>Ascomycota</taxon>
        <taxon>Pezizomycotina</taxon>
        <taxon>Dothideomycetes</taxon>
        <taxon>Pleosporomycetidae</taxon>
        <taxon>Aulographales</taxon>
        <taxon>Rhizodiscinaceae</taxon>
        <taxon>Rhizodiscina</taxon>
    </lineage>
</organism>
<feature type="transmembrane region" description="Helical" evidence="1">
    <location>
        <begin position="298"/>
        <end position="321"/>
    </location>
</feature>
<evidence type="ECO:0000313" key="2">
    <source>
        <dbReference type="EMBL" id="KAF2092472.1"/>
    </source>
</evidence>
<protein>
    <submittedName>
        <fullName evidence="2">Uncharacterized protein</fullName>
    </submittedName>
</protein>
<dbReference type="AlphaFoldDB" id="A0A9P4M2N3"/>
<keyword evidence="1" id="KW-1133">Transmembrane helix</keyword>
<dbReference type="EMBL" id="ML978146">
    <property type="protein sequence ID" value="KAF2092472.1"/>
    <property type="molecule type" value="Genomic_DNA"/>
</dbReference>
<keyword evidence="1" id="KW-0812">Transmembrane</keyword>
<dbReference type="Proteomes" id="UP000799772">
    <property type="component" value="Unassembled WGS sequence"/>
</dbReference>
<comment type="caution">
    <text evidence="2">The sequence shown here is derived from an EMBL/GenBank/DDBJ whole genome shotgun (WGS) entry which is preliminary data.</text>
</comment>
<keyword evidence="1" id="KW-0472">Membrane</keyword>
<feature type="transmembrane region" description="Helical" evidence="1">
    <location>
        <begin position="328"/>
        <end position="347"/>
    </location>
</feature>